<dbReference type="PANTHER" id="PTHR42701:SF1">
    <property type="entry name" value="IMIDAZOLE GLYCEROL PHOSPHATE SYNTHASE SUBUNIT HISH"/>
    <property type="match status" value="1"/>
</dbReference>
<reference evidence="13 14" key="1">
    <citation type="submission" date="2017-01" db="EMBL/GenBank/DDBJ databases">
        <authorList>
            <person name="Mah S.A."/>
            <person name="Swanson W.J."/>
            <person name="Moy G.W."/>
            <person name="Vacquier V.D."/>
        </authorList>
    </citation>
    <scope>NUCLEOTIDE SEQUENCE [LARGE SCALE GENOMIC DNA]</scope>
    <source>
        <strain evidence="13 14">M9</strain>
    </source>
</reference>
<comment type="subunit">
    <text evidence="2 10">Heterodimer of HisH and HisF.</text>
</comment>
<evidence type="ECO:0000256" key="4">
    <source>
        <dbReference type="ARBA" id="ARBA00022801"/>
    </source>
</evidence>
<dbReference type="SUPFAM" id="SSF52317">
    <property type="entry name" value="Class I glutamine amidotransferase-like"/>
    <property type="match status" value="1"/>
</dbReference>
<feature type="active site" evidence="10 11">
    <location>
        <position position="193"/>
    </location>
</feature>
<dbReference type="PROSITE" id="PS51274">
    <property type="entry name" value="GATASE_COBBQ"/>
    <property type="match status" value="1"/>
</dbReference>
<evidence type="ECO:0000256" key="9">
    <source>
        <dbReference type="ARBA" id="ARBA00049534"/>
    </source>
</evidence>
<gene>
    <name evidence="10" type="primary">hisH</name>
    <name evidence="13" type="ORF">SAMN05216526_0837</name>
</gene>
<dbReference type="GO" id="GO:0000105">
    <property type="term" value="P:L-histidine biosynthetic process"/>
    <property type="evidence" value="ECO:0007669"/>
    <property type="project" value="UniProtKB-UniRule"/>
</dbReference>
<dbReference type="CDD" id="cd01748">
    <property type="entry name" value="GATase1_IGP_Synthase"/>
    <property type="match status" value="1"/>
</dbReference>
<keyword evidence="6 10" id="KW-0368">Histidine biosynthesis</keyword>
<organism evidence="13 14">
    <name type="scientific">Ectothiorhodosinus mongolicus</name>
    <dbReference type="NCBI Taxonomy" id="233100"/>
    <lineage>
        <taxon>Bacteria</taxon>
        <taxon>Pseudomonadati</taxon>
        <taxon>Pseudomonadota</taxon>
        <taxon>Gammaproteobacteria</taxon>
        <taxon>Chromatiales</taxon>
        <taxon>Ectothiorhodospiraceae</taxon>
        <taxon>Ectothiorhodosinus</taxon>
    </lineage>
</organism>
<evidence type="ECO:0000256" key="10">
    <source>
        <dbReference type="HAMAP-Rule" id="MF_00278"/>
    </source>
</evidence>
<dbReference type="AlphaFoldDB" id="A0A1R3VU06"/>
<dbReference type="HAMAP" id="MF_00278">
    <property type="entry name" value="HisH"/>
    <property type="match status" value="1"/>
</dbReference>
<name>A0A1R3VU06_9GAMM</name>
<evidence type="ECO:0000256" key="6">
    <source>
        <dbReference type="ARBA" id="ARBA00023102"/>
    </source>
</evidence>
<dbReference type="Gene3D" id="3.40.50.880">
    <property type="match status" value="1"/>
</dbReference>
<dbReference type="PIRSF" id="PIRSF000495">
    <property type="entry name" value="Amidotransf_hisH"/>
    <property type="match status" value="1"/>
</dbReference>
<dbReference type="UniPathway" id="UPA00031">
    <property type="reaction ID" value="UER00010"/>
</dbReference>
<evidence type="ECO:0000256" key="2">
    <source>
        <dbReference type="ARBA" id="ARBA00011152"/>
    </source>
</evidence>
<sequence>MNKSQHVVIVDYGKGNIWSVLSALDFLGARAIVSSDPSVIVNAEALVLPGVGSFRSALQELQKTGLDEAIKEAVTIRNRKILGICLGFQLLGESSTEDGSCAGLGIIPAKIERFNSEELSGRKLPHIGFNEVFLPGESDFFDGFSGSADFYFVHSYRMLPGLFPGAKAICNYGVDFLSAYQNENVFGAQFHPEKSQTNGLKLLDNFLSA</sequence>
<keyword evidence="7 10" id="KW-0456">Lyase</keyword>
<dbReference type="GO" id="GO:0005737">
    <property type="term" value="C:cytoplasm"/>
    <property type="evidence" value="ECO:0007669"/>
    <property type="project" value="UniProtKB-SubCell"/>
</dbReference>
<dbReference type="STRING" id="233100.SAMN05216526_0837"/>
<dbReference type="Proteomes" id="UP000223759">
    <property type="component" value="Unassembled WGS sequence"/>
</dbReference>
<comment type="subcellular location">
    <subcellularLocation>
        <location evidence="10">Cytoplasm</location>
    </subcellularLocation>
</comment>
<dbReference type="RefSeq" id="WP_076755292.1">
    <property type="nucleotide sequence ID" value="NZ_CP023018.1"/>
</dbReference>
<feature type="domain" description="Glutamine amidotransferase" evidence="12">
    <location>
        <begin position="8"/>
        <end position="207"/>
    </location>
</feature>
<dbReference type="PANTHER" id="PTHR42701">
    <property type="entry name" value="IMIDAZOLE GLYCEROL PHOSPHATE SYNTHASE SUBUNIT HISH"/>
    <property type="match status" value="1"/>
</dbReference>
<evidence type="ECO:0000256" key="11">
    <source>
        <dbReference type="PIRSR" id="PIRSR000495-1"/>
    </source>
</evidence>
<keyword evidence="4 10" id="KW-0378">Hydrolase</keyword>
<dbReference type="NCBIfam" id="TIGR01855">
    <property type="entry name" value="IMP_synth_hisH"/>
    <property type="match status" value="1"/>
</dbReference>
<accession>A0A1R3VU06</accession>
<comment type="catalytic activity">
    <reaction evidence="8 10">
        <text>5-[(5-phospho-1-deoxy-D-ribulos-1-ylimino)methylamino]-1-(5-phospho-beta-D-ribosyl)imidazole-4-carboxamide + L-glutamine = D-erythro-1-(imidazol-4-yl)glycerol 3-phosphate + 5-amino-1-(5-phospho-beta-D-ribosyl)imidazole-4-carboxamide + L-glutamate + H(+)</text>
        <dbReference type="Rhea" id="RHEA:24793"/>
        <dbReference type="ChEBI" id="CHEBI:15378"/>
        <dbReference type="ChEBI" id="CHEBI:29985"/>
        <dbReference type="ChEBI" id="CHEBI:58278"/>
        <dbReference type="ChEBI" id="CHEBI:58359"/>
        <dbReference type="ChEBI" id="CHEBI:58475"/>
        <dbReference type="ChEBI" id="CHEBI:58525"/>
        <dbReference type="EC" id="4.3.2.10"/>
    </reaction>
</comment>
<feature type="active site" evidence="10 11">
    <location>
        <position position="191"/>
    </location>
</feature>
<evidence type="ECO:0000256" key="8">
    <source>
        <dbReference type="ARBA" id="ARBA00047838"/>
    </source>
</evidence>
<dbReference type="InterPro" id="IPR017926">
    <property type="entry name" value="GATASE"/>
</dbReference>
<dbReference type="PROSITE" id="PS51273">
    <property type="entry name" value="GATASE_TYPE_1"/>
    <property type="match status" value="1"/>
</dbReference>
<dbReference type="EC" id="4.3.2.10" evidence="10"/>
<evidence type="ECO:0000259" key="12">
    <source>
        <dbReference type="Pfam" id="PF00117"/>
    </source>
</evidence>
<comment type="pathway">
    <text evidence="1 10">Amino-acid biosynthesis; L-histidine biosynthesis; L-histidine from 5-phospho-alpha-D-ribose 1-diphosphate: step 5/9.</text>
</comment>
<dbReference type="InterPro" id="IPR029062">
    <property type="entry name" value="Class_I_gatase-like"/>
</dbReference>
<protein>
    <recommendedName>
        <fullName evidence="10">Imidazole glycerol phosphate synthase subunit HisH</fullName>
        <ecNumber evidence="10">4.3.2.10</ecNumber>
    </recommendedName>
    <alternativeName>
        <fullName evidence="10">IGP synthase glutaminase subunit</fullName>
        <ecNumber evidence="10">3.5.1.2</ecNumber>
    </alternativeName>
    <alternativeName>
        <fullName evidence="10">IGP synthase subunit HisH</fullName>
    </alternativeName>
    <alternativeName>
        <fullName evidence="10">ImGP synthase subunit HisH</fullName>
        <shortName evidence="10">IGPS subunit HisH</shortName>
    </alternativeName>
</protein>
<keyword evidence="3 10" id="KW-0028">Amino-acid biosynthesis</keyword>
<feature type="active site" description="Nucleophile" evidence="10 11">
    <location>
        <position position="85"/>
    </location>
</feature>
<comment type="catalytic activity">
    <reaction evidence="9 10">
        <text>L-glutamine + H2O = L-glutamate + NH4(+)</text>
        <dbReference type="Rhea" id="RHEA:15889"/>
        <dbReference type="ChEBI" id="CHEBI:15377"/>
        <dbReference type="ChEBI" id="CHEBI:28938"/>
        <dbReference type="ChEBI" id="CHEBI:29985"/>
        <dbReference type="ChEBI" id="CHEBI:58359"/>
        <dbReference type="EC" id="3.5.1.2"/>
    </reaction>
</comment>
<keyword evidence="5 10" id="KW-0315">Glutamine amidotransferase</keyword>
<evidence type="ECO:0000256" key="1">
    <source>
        <dbReference type="ARBA" id="ARBA00005091"/>
    </source>
</evidence>
<dbReference type="EMBL" id="FTPK01000002">
    <property type="protein sequence ID" value="SIT68380.1"/>
    <property type="molecule type" value="Genomic_DNA"/>
</dbReference>
<evidence type="ECO:0000256" key="3">
    <source>
        <dbReference type="ARBA" id="ARBA00022605"/>
    </source>
</evidence>
<dbReference type="EC" id="3.5.1.2" evidence="10"/>
<comment type="function">
    <text evidence="10">IGPS catalyzes the conversion of PRFAR and glutamine to IGP, AICAR and glutamate. The HisH subunit catalyzes the hydrolysis of glutamine to glutamate and ammonia as part of the synthesis of IGP and AICAR. The resulting ammonia molecule is channeled to the active site of HisF.</text>
</comment>
<evidence type="ECO:0000256" key="7">
    <source>
        <dbReference type="ARBA" id="ARBA00023239"/>
    </source>
</evidence>
<dbReference type="GO" id="GO:0000107">
    <property type="term" value="F:imidazoleglycerol-phosphate synthase activity"/>
    <property type="evidence" value="ECO:0007669"/>
    <property type="project" value="UniProtKB-UniRule"/>
</dbReference>
<evidence type="ECO:0000256" key="5">
    <source>
        <dbReference type="ARBA" id="ARBA00022962"/>
    </source>
</evidence>
<dbReference type="OrthoDB" id="9807137at2"/>
<keyword evidence="10" id="KW-0963">Cytoplasm</keyword>
<dbReference type="GO" id="GO:0004359">
    <property type="term" value="F:glutaminase activity"/>
    <property type="evidence" value="ECO:0007669"/>
    <property type="project" value="UniProtKB-EC"/>
</dbReference>
<dbReference type="InterPro" id="IPR010139">
    <property type="entry name" value="Imidazole-glycPsynth_HisH"/>
</dbReference>
<proteinExistence type="inferred from homology"/>
<dbReference type="Pfam" id="PF00117">
    <property type="entry name" value="GATase"/>
    <property type="match status" value="1"/>
</dbReference>
<keyword evidence="13" id="KW-0808">Transferase</keyword>
<evidence type="ECO:0000313" key="14">
    <source>
        <dbReference type="Proteomes" id="UP000223759"/>
    </source>
</evidence>
<keyword evidence="14" id="KW-1185">Reference proteome</keyword>
<dbReference type="GO" id="GO:0016829">
    <property type="term" value="F:lyase activity"/>
    <property type="evidence" value="ECO:0007669"/>
    <property type="project" value="UniProtKB-KW"/>
</dbReference>
<evidence type="ECO:0000313" key="13">
    <source>
        <dbReference type="EMBL" id="SIT68380.1"/>
    </source>
</evidence>